<feature type="domain" description="Putative Se/S carrier protein-like" evidence="1">
    <location>
        <begin position="4"/>
        <end position="69"/>
    </location>
</feature>
<proteinExistence type="predicted"/>
<name>A0A9D1LLX7_9CLOT</name>
<reference evidence="2" key="2">
    <citation type="journal article" date="2021" name="PeerJ">
        <title>Extensive microbial diversity within the chicken gut microbiome revealed by metagenomics and culture.</title>
        <authorList>
            <person name="Gilroy R."/>
            <person name="Ravi A."/>
            <person name="Getino M."/>
            <person name="Pursley I."/>
            <person name="Horton D.L."/>
            <person name="Alikhan N.F."/>
            <person name="Baker D."/>
            <person name="Gharbi K."/>
            <person name="Hall N."/>
            <person name="Watson M."/>
            <person name="Adriaenssens E.M."/>
            <person name="Foster-Nyarko E."/>
            <person name="Jarju S."/>
            <person name="Secka A."/>
            <person name="Antonio M."/>
            <person name="Oren A."/>
            <person name="Chaudhuri R.R."/>
            <person name="La Ragione R."/>
            <person name="Hildebrand F."/>
            <person name="Pallen M.J."/>
        </authorList>
    </citation>
    <scope>NUCLEOTIDE SEQUENCE</scope>
    <source>
        <strain evidence="2">CHK191-8634</strain>
    </source>
</reference>
<dbReference type="InterPro" id="IPR021778">
    <property type="entry name" value="Se/S_carrier-like"/>
</dbReference>
<dbReference type="Proteomes" id="UP000824073">
    <property type="component" value="Unassembled WGS sequence"/>
</dbReference>
<gene>
    <name evidence="2" type="ORF">IAB67_08310</name>
</gene>
<dbReference type="EMBL" id="DVMR01000061">
    <property type="protein sequence ID" value="HIU44281.1"/>
    <property type="molecule type" value="Genomic_DNA"/>
</dbReference>
<evidence type="ECO:0000313" key="3">
    <source>
        <dbReference type="Proteomes" id="UP000824073"/>
    </source>
</evidence>
<accession>A0A9D1LLX7</accession>
<sequence length="83" mass="8915">MGFLITFKSVTHAQSGGRVLSNNGILSHLVRPAAVLARGSCGYALRLNAINAQKAVYLLRQKNVPFAGTFYELPGGEIKEAKL</sequence>
<evidence type="ECO:0000313" key="2">
    <source>
        <dbReference type="EMBL" id="HIU44281.1"/>
    </source>
</evidence>
<protein>
    <submittedName>
        <fullName evidence="2">DUF3343 domain-containing protein</fullName>
    </submittedName>
</protein>
<evidence type="ECO:0000259" key="1">
    <source>
        <dbReference type="Pfam" id="PF11823"/>
    </source>
</evidence>
<dbReference type="AlphaFoldDB" id="A0A9D1LLX7"/>
<organism evidence="2 3">
    <name type="scientific">Candidatus Ventrousia excrementavium</name>
    <dbReference type="NCBI Taxonomy" id="2840961"/>
    <lineage>
        <taxon>Bacteria</taxon>
        <taxon>Bacillati</taxon>
        <taxon>Bacillota</taxon>
        <taxon>Clostridia</taxon>
        <taxon>Eubacteriales</taxon>
        <taxon>Clostridiaceae</taxon>
        <taxon>Clostridiaceae incertae sedis</taxon>
        <taxon>Candidatus Ventrousia</taxon>
    </lineage>
</organism>
<reference evidence="2" key="1">
    <citation type="submission" date="2020-10" db="EMBL/GenBank/DDBJ databases">
        <authorList>
            <person name="Gilroy R."/>
        </authorList>
    </citation>
    <scope>NUCLEOTIDE SEQUENCE</scope>
    <source>
        <strain evidence="2">CHK191-8634</strain>
    </source>
</reference>
<dbReference type="Pfam" id="PF11823">
    <property type="entry name" value="Se_S_carrier"/>
    <property type="match status" value="1"/>
</dbReference>
<comment type="caution">
    <text evidence="2">The sequence shown here is derived from an EMBL/GenBank/DDBJ whole genome shotgun (WGS) entry which is preliminary data.</text>
</comment>